<feature type="compositionally biased region" description="Polar residues" evidence="3">
    <location>
        <begin position="352"/>
        <end position="367"/>
    </location>
</feature>
<feature type="compositionally biased region" description="Basic and acidic residues" evidence="3">
    <location>
        <begin position="1411"/>
        <end position="1426"/>
    </location>
</feature>
<feature type="compositionally biased region" description="Polar residues" evidence="3">
    <location>
        <begin position="1216"/>
        <end position="1227"/>
    </location>
</feature>
<feature type="region of interest" description="Disordered" evidence="3">
    <location>
        <begin position="653"/>
        <end position="705"/>
    </location>
</feature>
<dbReference type="PANTHER" id="PTHR21501">
    <property type="entry name" value="PROTEIN FAM-161"/>
    <property type="match status" value="1"/>
</dbReference>
<feature type="region of interest" description="Disordered" evidence="3">
    <location>
        <begin position="339"/>
        <end position="405"/>
    </location>
</feature>
<keyword evidence="5" id="KW-1185">Reference proteome</keyword>
<feature type="compositionally biased region" description="Low complexity" evidence="3">
    <location>
        <begin position="669"/>
        <end position="705"/>
    </location>
</feature>
<gene>
    <name evidence="4" type="ORF">BQ4739_LOCUS13159</name>
</gene>
<evidence type="ECO:0000313" key="4">
    <source>
        <dbReference type="EMBL" id="SZX73038.1"/>
    </source>
</evidence>
<feature type="region of interest" description="Disordered" evidence="3">
    <location>
        <begin position="1447"/>
        <end position="1487"/>
    </location>
</feature>
<feature type="compositionally biased region" description="Polar residues" evidence="3">
    <location>
        <begin position="69"/>
        <end position="80"/>
    </location>
</feature>
<protein>
    <submittedName>
        <fullName evidence="4">Uncharacterized protein</fullName>
    </submittedName>
</protein>
<feature type="compositionally biased region" description="Low complexity" evidence="3">
    <location>
        <begin position="169"/>
        <end position="193"/>
    </location>
</feature>
<sequence length="1682" mass="176259">MASQDARLDSKLAARFGGGAVAQQAARQALRTRSKHQKPDGLEVPDSPAGMAHGGSSPLWYLPVGYQLSPGSKASSTGEKSPTIPGVQYQEFRKRHVDTCSPGSNSVSQSLELHRSDLRAGHEHASADDEAAGPSAHVQSTQKQAAAAGPSSAASSPRATSYGQRHTNQQHQRALAAAAAAAASSPRRSSQAAKELSSSDMDEILGVMDALGACRKDDVPAVSAPAAADEQQDSPAAAVVAADNSSQQKQQKLQKQQSEQQQTKQEQVQEQQSPAASPRGSTPHGRPTRASMLSSKVLAGKGPVVPVKPAVFSFDAAHPGLADKHYLRTKEQDRALSTLEAGRPASCGSPDLRQSLQCRGSSSSNGIWGSPRRQQRQQQQRPRSAQPHAAGALLGSQRRHASSSEALGARAAAAAASSGVVLGSTARCSSALDWASSSRVAERIMQDGEAGAGSNSSSSGGLAARQELLRVMQQAQAAMAASAHLRTRQNTHLPAASSSLASRGSSAAAAAAAMAADLLASRGTAVAGSRKGAAAAGGSNCRGSPVMRNRLEDEEQLASASGAAASKDETIEELKSKVASLQEGLSLLLSAQSLPADTAAALQAALCKGGMLSTQQLAAAGEPAASADAGAGAGAEGRRDELEEVINAINRDGGMEQLEGPSTRKGKQQHQQQQQQQEQPPQDSAASFDASEQDSNSSSSCVNSPKADASAAAAAVEDAECEAQLACAAFDPARFEEFNKQVDADMARRAAAQDYDSDLEQEAEEARKASGEAADALRELQEAERKLQEISSQEAQMKAAWAEQDEWMNAYRKSSGQQQEQQAAVHSDLEEEEEEEEEEAAYDSGSQADDEQEAEDQQDTQQQSHAAAGDRAAARGKAAAEAAAAAGAARGSQAAMAASSSPGKQRQIGLSAADEQLIQQPFIPRASQGLPEHAIISEALAPNRAYQQQVMSSSPTRYQQQDECLDEGNQHGAAGADADCYNSADGYQATGAARSSSGGASSPFKTTIAKPFEFEAAAAVRPKSIAAVKLEQDLVLKAQEEEAHYKQRFVASPIPAAMLEPRYQHIIADQAAKRAASRSRYKELLAAKECPFSFYERDKEAAAAKTARRAALKDPNRFQQPFKAKPVPGHVHEQRYEATAVGVEAARLAAKVRAEMAREKAAAKLQEAYKKRQVLAEKAYQQRLAASSHSPCRASHNHCGSLSSSTGAGSPHKQLPRSSSALRSQPHPQEYVGLRRGSGSAGSSPIRRANSAGASPRPGSSTGHLRGGGSSGLNVPDFRALHAQWQAQQAAVKAANRKRVTVPEEFSINGSTPQEQAARAQKAAERRACIITSMQEDAQQLKEMRWPYVSSRAPVQPTPPPHQHLHQQHGEGGGVGQHGQGSSGAAPQVGATLAAQLRAEVTKQAMASGKFDTREERERKQWEAMKAEQQQRQQQWQAVQAGELRKRLEQHQQQLQQQRQQRLEQNLPSTSTSDGGSTLEQHASAAGGADSASAAAAAGELGSRDVSCTGVDVDAAAAEAAGRQAAAAAAQRQGGAAPLPSATEVAAYLDKLLTGKVAIRPAEQLGQRAASDVGGVRKSGSSSSGGSAPHKGWLRRVAGKLRQRESSMPNAPSGKEAAAAAAAAASGLNESAVQRRAVLAGRGEAPLMHIEARHAQAERAAKEMVEAALLQQGIEAYRYVEG</sequence>
<feature type="compositionally biased region" description="Basic and acidic residues" evidence="3">
    <location>
        <begin position="112"/>
        <end position="127"/>
    </location>
</feature>
<feature type="region of interest" description="Disordered" evidence="3">
    <location>
        <begin position="1566"/>
        <end position="1592"/>
    </location>
</feature>
<feature type="compositionally biased region" description="Gly residues" evidence="3">
    <location>
        <begin position="1370"/>
        <end position="1382"/>
    </location>
</feature>
<comment type="similarity">
    <text evidence="1">Belongs to the FAM161 family.</text>
</comment>
<evidence type="ECO:0000256" key="1">
    <source>
        <dbReference type="ARBA" id="ARBA00006663"/>
    </source>
</evidence>
<organism evidence="4 5">
    <name type="scientific">Tetradesmus obliquus</name>
    <name type="common">Green alga</name>
    <name type="synonym">Acutodesmus obliquus</name>
    <dbReference type="NCBI Taxonomy" id="3088"/>
    <lineage>
        <taxon>Eukaryota</taxon>
        <taxon>Viridiplantae</taxon>
        <taxon>Chlorophyta</taxon>
        <taxon>core chlorophytes</taxon>
        <taxon>Chlorophyceae</taxon>
        <taxon>CS clade</taxon>
        <taxon>Sphaeropleales</taxon>
        <taxon>Scenedesmaceae</taxon>
        <taxon>Tetradesmus</taxon>
    </lineage>
</organism>
<feature type="region of interest" description="Disordered" evidence="3">
    <location>
        <begin position="811"/>
        <end position="908"/>
    </location>
</feature>
<feature type="compositionally biased region" description="Polar residues" evidence="3">
    <location>
        <begin position="1198"/>
        <end position="1208"/>
    </location>
</feature>
<accession>A0A383W5X8</accession>
<dbReference type="PANTHER" id="PTHR21501:SF1">
    <property type="entry name" value="PROTEIN FAM-161"/>
    <property type="match status" value="1"/>
</dbReference>
<feature type="region of interest" description="Disordered" evidence="3">
    <location>
        <begin position="1404"/>
        <end position="1428"/>
    </location>
</feature>
<dbReference type="Proteomes" id="UP000256970">
    <property type="component" value="Unassembled WGS sequence"/>
</dbReference>
<feature type="compositionally biased region" description="Polar residues" evidence="3">
    <location>
        <begin position="1466"/>
        <end position="1481"/>
    </location>
</feature>
<dbReference type="GO" id="GO:0005856">
    <property type="term" value="C:cytoskeleton"/>
    <property type="evidence" value="ECO:0007669"/>
    <property type="project" value="UniProtKB-ARBA"/>
</dbReference>
<feature type="compositionally biased region" description="Polar residues" evidence="3">
    <location>
        <begin position="101"/>
        <end position="111"/>
    </location>
</feature>
<feature type="compositionally biased region" description="Polar residues" evidence="3">
    <location>
        <begin position="812"/>
        <end position="824"/>
    </location>
</feature>
<feature type="compositionally biased region" description="Low complexity" evidence="3">
    <location>
        <begin position="145"/>
        <end position="161"/>
    </location>
</feature>
<evidence type="ECO:0000256" key="3">
    <source>
        <dbReference type="SAM" id="MobiDB-lite"/>
    </source>
</evidence>
<feature type="compositionally biased region" description="Basic and acidic residues" evidence="3">
    <location>
        <begin position="1"/>
        <end position="12"/>
    </location>
</feature>
<feature type="compositionally biased region" description="Acidic residues" evidence="3">
    <location>
        <begin position="848"/>
        <end position="858"/>
    </location>
</feature>
<dbReference type="STRING" id="3088.A0A383W5X8"/>
<dbReference type="Pfam" id="PF10595">
    <property type="entry name" value="FAM161A_B"/>
    <property type="match status" value="1"/>
</dbReference>
<evidence type="ECO:0000313" key="5">
    <source>
        <dbReference type="Proteomes" id="UP000256970"/>
    </source>
</evidence>
<feature type="compositionally biased region" description="Low complexity" evidence="3">
    <location>
        <begin position="220"/>
        <end position="229"/>
    </location>
</feature>
<dbReference type="InterPro" id="IPR019579">
    <property type="entry name" value="FAM161A/B"/>
</dbReference>
<proteinExistence type="inferred from homology"/>
<feature type="compositionally biased region" description="Low complexity" evidence="3">
    <location>
        <begin position="1451"/>
        <end position="1465"/>
    </location>
</feature>
<feature type="compositionally biased region" description="Low complexity" evidence="3">
    <location>
        <begin position="859"/>
        <end position="901"/>
    </location>
</feature>
<feature type="compositionally biased region" description="Basic and acidic residues" evidence="3">
    <location>
        <begin position="764"/>
        <end position="776"/>
    </location>
</feature>
<reference evidence="4 5" key="1">
    <citation type="submission" date="2016-10" db="EMBL/GenBank/DDBJ databases">
        <authorList>
            <person name="Cai Z."/>
        </authorList>
    </citation>
    <scope>NUCLEOTIDE SEQUENCE [LARGE SCALE GENOMIC DNA]</scope>
</reference>
<keyword evidence="2" id="KW-0175">Coiled coil</keyword>
<feature type="region of interest" description="Disordered" evidence="3">
    <location>
        <begin position="1"/>
        <end position="201"/>
    </location>
</feature>
<dbReference type="InterPro" id="IPR051655">
    <property type="entry name" value="FAM161"/>
</dbReference>
<name>A0A383W5X8_TETOB</name>
<feature type="compositionally biased region" description="Acidic residues" evidence="3">
    <location>
        <begin position="829"/>
        <end position="841"/>
    </location>
</feature>
<dbReference type="GO" id="GO:0005929">
    <property type="term" value="C:cilium"/>
    <property type="evidence" value="ECO:0007669"/>
    <property type="project" value="TreeGrafter"/>
</dbReference>
<feature type="region of interest" description="Disordered" evidence="3">
    <location>
        <begin position="1352"/>
        <end position="1389"/>
    </location>
</feature>
<feature type="region of interest" description="Disordered" evidence="3">
    <location>
        <begin position="751"/>
        <end position="776"/>
    </location>
</feature>
<feature type="compositionally biased region" description="Low complexity" evidence="3">
    <location>
        <begin position="245"/>
        <end position="273"/>
    </location>
</feature>
<feature type="region of interest" description="Disordered" evidence="3">
    <location>
        <begin position="1189"/>
        <end position="1275"/>
    </location>
</feature>
<evidence type="ECO:0000256" key="2">
    <source>
        <dbReference type="ARBA" id="ARBA00023054"/>
    </source>
</evidence>
<feature type="region of interest" description="Disordered" evidence="3">
    <location>
        <begin position="220"/>
        <end position="290"/>
    </location>
</feature>
<dbReference type="EMBL" id="FNXT01001183">
    <property type="protein sequence ID" value="SZX73038.1"/>
    <property type="molecule type" value="Genomic_DNA"/>
</dbReference>
<dbReference type="GO" id="GO:0044782">
    <property type="term" value="P:cilium organization"/>
    <property type="evidence" value="ECO:0007669"/>
    <property type="project" value="TreeGrafter"/>
</dbReference>
<feature type="compositionally biased region" description="Low complexity" evidence="3">
    <location>
        <begin position="1234"/>
        <end position="1248"/>
    </location>
</feature>